<keyword evidence="3" id="KW-1185">Reference proteome</keyword>
<dbReference type="AlphaFoldDB" id="A0AAD9A2A2"/>
<protein>
    <submittedName>
        <fullName evidence="2">Uncharacterized protein</fullName>
    </submittedName>
</protein>
<dbReference type="Proteomes" id="UP001243330">
    <property type="component" value="Unassembled WGS sequence"/>
</dbReference>
<proteinExistence type="predicted"/>
<evidence type="ECO:0000313" key="3">
    <source>
        <dbReference type="Proteomes" id="UP001243330"/>
    </source>
</evidence>
<feature type="region of interest" description="Disordered" evidence="1">
    <location>
        <begin position="351"/>
        <end position="377"/>
    </location>
</feature>
<name>A0AAD9A2A2_9PEZI</name>
<evidence type="ECO:0000313" key="2">
    <source>
        <dbReference type="EMBL" id="KAK1837784.1"/>
    </source>
</evidence>
<feature type="region of interest" description="Disordered" evidence="1">
    <location>
        <begin position="1"/>
        <end position="54"/>
    </location>
</feature>
<evidence type="ECO:0000256" key="1">
    <source>
        <dbReference type="SAM" id="MobiDB-lite"/>
    </source>
</evidence>
<feature type="region of interest" description="Disordered" evidence="1">
    <location>
        <begin position="394"/>
        <end position="418"/>
    </location>
</feature>
<comment type="caution">
    <text evidence="2">The sequence shown here is derived from an EMBL/GenBank/DDBJ whole genome shotgun (WGS) entry which is preliminary data.</text>
</comment>
<sequence>MLQGQQPSTTSRGQSSSPSCLSSQRRRWEAGSSCGSGVNGEASTGAPPEERCGWRETSGRLSLDAAIGAMGGHWMTDGRKDEVEDELMMGILFRRCRGGMEVGAMVVEEVRVEHEMGNGRAGNNGHLRFLFVPKEGTVRLRRLLSVNNQNQNQSFPFFSPSLPERAETETFDAHDQAMPCIPHPAALFPLLLRVFCTARWQRLVWTGSTDALVHRCTRNKSHAQDGFRMQARPLFTGLNPRQRKRPSAQGARLPCNYSEATPSLGAWETILESWPSLHLLLLASNVVIISIDAPLCAGQKSGTRAKENLTDWAGPNPATRVLFLLNEYPSRPVQALAVAVALFASASRLPPPAKRYPDSEQSSPALEVTSPTAPARPVHPAVRALPYAHALAPTGTASDACNDRAEESERGEKKDSTPVLLAADQSTGPFPNPAHITTDIQRQLHLEQAAFLLLASASPRFNSARNLKQQTSWTGTRHIQF</sequence>
<accession>A0AAD9A2A2</accession>
<feature type="compositionally biased region" description="Basic and acidic residues" evidence="1">
    <location>
        <begin position="401"/>
        <end position="416"/>
    </location>
</feature>
<dbReference type="EMBL" id="JAQOWY010001012">
    <property type="protein sequence ID" value="KAK1837784.1"/>
    <property type="molecule type" value="Genomic_DNA"/>
</dbReference>
<organism evidence="2 3">
    <name type="scientific">Colletotrichum chrysophilum</name>
    <dbReference type="NCBI Taxonomy" id="1836956"/>
    <lineage>
        <taxon>Eukaryota</taxon>
        <taxon>Fungi</taxon>
        <taxon>Dikarya</taxon>
        <taxon>Ascomycota</taxon>
        <taxon>Pezizomycotina</taxon>
        <taxon>Sordariomycetes</taxon>
        <taxon>Hypocreomycetidae</taxon>
        <taxon>Glomerellales</taxon>
        <taxon>Glomerellaceae</taxon>
        <taxon>Colletotrichum</taxon>
        <taxon>Colletotrichum gloeosporioides species complex</taxon>
    </lineage>
</organism>
<feature type="compositionally biased region" description="Low complexity" evidence="1">
    <location>
        <begin position="1"/>
        <end position="23"/>
    </location>
</feature>
<gene>
    <name evidence="2" type="ORF">CCHR01_19593</name>
</gene>
<reference evidence="2" key="1">
    <citation type="submission" date="2023-01" db="EMBL/GenBank/DDBJ databases">
        <title>Colletotrichum chrysophilum M932 genome sequence.</title>
        <authorList>
            <person name="Baroncelli R."/>
        </authorList>
    </citation>
    <scope>NUCLEOTIDE SEQUENCE</scope>
    <source>
        <strain evidence="2">M932</strain>
    </source>
</reference>